<keyword evidence="4" id="KW-1185">Reference proteome</keyword>
<organism evidence="4 5">
    <name type="scientific">Arachis duranensis</name>
    <name type="common">Wild peanut</name>
    <dbReference type="NCBI Taxonomy" id="130453"/>
    <lineage>
        <taxon>Eukaryota</taxon>
        <taxon>Viridiplantae</taxon>
        <taxon>Streptophyta</taxon>
        <taxon>Embryophyta</taxon>
        <taxon>Tracheophyta</taxon>
        <taxon>Spermatophyta</taxon>
        <taxon>Magnoliopsida</taxon>
        <taxon>eudicotyledons</taxon>
        <taxon>Gunneridae</taxon>
        <taxon>Pentapetalae</taxon>
        <taxon>rosids</taxon>
        <taxon>fabids</taxon>
        <taxon>Fabales</taxon>
        <taxon>Fabaceae</taxon>
        <taxon>Papilionoideae</taxon>
        <taxon>50 kb inversion clade</taxon>
        <taxon>dalbergioids sensu lato</taxon>
        <taxon>Dalbergieae</taxon>
        <taxon>Pterocarpus clade</taxon>
        <taxon>Arachis</taxon>
    </lineage>
</organism>
<dbReference type="InterPro" id="IPR001878">
    <property type="entry name" value="Znf_CCHC"/>
</dbReference>
<reference evidence="5" key="2">
    <citation type="submission" date="2025-08" db="UniProtKB">
        <authorList>
            <consortium name="RefSeq"/>
        </authorList>
    </citation>
    <scope>IDENTIFICATION</scope>
    <source>
        <tissue evidence="5">Whole plant</tissue>
    </source>
</reference>
<dbReference type="OrthoDB" id="1001863at2759"/>
<proteinExistence type="predicted"/>
<dbReference type="InterPro" id="IPR040256">
    <property type="entry name" value="At4g02000-like"/>
</dbReference>
<keyword evidence="1" id="KW-0863">Zinc-finger</keyword>
<reference evidence="4" key="1">
    <citation type="journal article" date="2016" name="Nat. Genet.">
        <title>The genome sequences of Arachis duranensis and Arachis ipaensis, the diploid ancestors of cultivated peanut.</title>
        <authorList>
            <person name="Bertioli D.J."/>
            <person name="Cannon S.B."/>
            <person name="Froenicke L."/>
            <person name="Huang G."/>
            <person name="Farmer A.D."/>
            <person name="Cannon E.K."/>
            <person name="Liu X."/>
            <person name="Gao D."/>
            <person name="Clevenger J."/>
            <person name="Dash S."/>
            <person name="Ren L."/>
            <person name="Moretzsohn M.C."/>
            <person name="Shirasawa K."/>
            <person name="Huang W."/>
            <person name="Vidigal B."/>
            <person name="Abernathy B."/>
            <person name="Chu Y."/>
            <person name="Niederhuth C.E."/>
            <person name="Umale P."/>
            <person name="Araujo A.C."/>
            <person name="Kozik A."/>
            <person name="Kim K.D."/>
            <person name="Burow M.D."/>
            <person name="Varshney R.K."/>
            <person name="Wang X."/>
            <person name="Zhang X."/>
            <person name="Barkley N."/>
            <person name="Guimaraes P.M."/>
            <person name="Isobe S."/>
            <person name="Guo B."/>
            <person name="Liao B."/>
            <person name="Stalker H.T."/>
            <person name="Schmitz R.J."/>
            <person name="Scheffler B.E."/>
            <person name="Leal-Bertioli S.C."/>
            <person name="Xun X."/>
            <person name="Jackson S.A."/>
            <person name="Michelmore R."/>
            <person name="Ozias-Akins P."/>
        </authorList>
    </citation>
    <scope>NUCLEOTIDE SEQUENCE [LARGE SCALE GENOMIC DNA]</scope>
    <source>
        <strain evidence="4">cv. V14167</strain>
    </source>
</reference>
<sequence length="258" mass="30309">MVAEDYLSDQEIRDLGTESQAPFNPKPSIEVTLEEYDEWCKSWKQTLIVKPLGKRINLQTMERWINSRWGRNEAIRVMDFEERFFMVRFSCQEDYGYALFEGPWMIADHYLLVQRWRPLFIPQKTEVQKLATSVRISNLPTEPYNKHFLWKVGMSLGVMLRVDELTSIHSRRKFARICVEIDLRRKLVPSFTALGKDFKLEYEGLHQICFSCGRHGHKMDGCVELAEETKQDAEKHGEDSNRRHHRGGDNAGNLRQGK</sequence>
<accession>A0A6P4CTW5</accession>
<keyword evidence="1" id="KW-0479">Metal-binding</keyword>
<evidence type="ECO:0000313" key="4">
    <source>
        <dbReference type="Proteomes" id="UP000515211"/>
    </source>
</evidence>
<evidence type="ECO:0000259" key="3">
    <source>
        <dbReference type="PROSITE" id="PS50158"/>
    </source>
</evidence>
<dbReference type="GO" id="GO:0003676">
    <property type="term" value="F:nucleic acid binding"/>
    <property type="evidence" value="ECO:0007669"/>
    <property type="project" value="InterPro"/>
</dbReference>
<dbReference type="InterPro" id="IPR025558">
    <property type="entry name" value="DUF4283"/>
</dbReference>
<evidence type="ECO:0000313" key="5">
    <source>
        <dbReference type="RefSeq" id="XP_015956595.1"/>
    </source>
</evidence>
<keyword evidence="1" id="KW-0862">Zinc</keyword>
<protein>
    <submittedName>
        <fullName evidence="5">Uncharacterized protein LOC107480909</fullName>
    </submittedName>
</protein>
<evidence type="ECO:0000256" key="1">
    <source>
        <dbReference type="PROSITE-ProRule" id="PRU00047"/>
    </source>
</evidence>
<dbReference type="PANTHER" id="PTHR31286:SF99">
    <property type="entry name" value="DUF4283 DOMAIN-CONTAINING PROTEIN"/>
    <property type="match status" value="1"/>
</dbReference>
<gene>
    <name evidence="5" type="primary">LOC107480909</name>
</gene>
<dbReference type="GO" id="GO:0008270">
    <property type="term" value="F:zinc ion binding"/>
    <property type="evidence" value="ECO:0007669"/>
    <property type="project" value="UniProtKB-KW"/>
</dbReference>
<feature type="compositionally biased region" description="Basic and acidic residues" evidence="2">
    <location>
        <begin position="228"/>
        <end position="241"/>
    </location>
</feature>
<feature type="domain" description="CCHC-type" evidence="3">
    <location>
        <begin position="209"/>
        <end position="222"/>
    </location>
</feature>
<dbReference type="RefSeq" id="XP_015956595.1">
    <property type="nucleotide sequence ID" value="XM_016101109.1"/>
</dbReference>
<dbReference type="PANTHER" id="PTHR31286">
    <property type="entry name" value="GLYCINE-RICH CELL WALL STRUCTURAL PROTEIN 1.8-LIKE"/>
    <property type="match status" value="1"/>
</dbReference>
<dbReference type="Proteomes" id="UP000515211">
    <property type="component" value="Chromosome 3"/>
</dbReference>
<dbReference type="AlphaFoldDB" id="A0A6P4CTW5"/>
<dbReference type="KEGG" id="adu:107480909"/>
<dbReference type="GeneID" id="107480909"/>
<dbReference type="Pfam" id="PF14111">
    <property type="entry name" value="DUF4283"/>
    <property type="match status" value="1"/>
</dbReference>
<dbReference type="PROSITE" id="PS50158">
    <property type="entry name" value="ZF_CCHC"/>
    <property type="match status" value="1"/>
</dbReference>
<feature type="region of interest" description="Disordered" evidence="2">
    <location>
        <begin position="228"/>
        <end position="258"/>
    </location>
</feature>
<name>A0A6P4CTW5_ARADU</name>
<evidence type="ECO:0000256" key="2">
    <source>
        <dbReference type="SAM" id="MobiDB-lite"/>
    </source>
</evidence>